<sequence>MSLPFVRRCIHPVDAFHGSIPEAIGELVMLNTLNMSQNCERPCNLGYSLSTTTSTFRVQIETNFRLDYLRG</sequence>
<name>A0A0D3EJW2_9ORYZ</name>
<reference evidence="1" key="2">
    <citation type="submission" date="2015-03" db="UniProtKB">
        <authorList>
            <consortium name="EnsemblPlants"/>
        </authorList>
    </citation>
    <scope>IDENTIFICATION</scope>
</reference>
<dbReference type="Proteomes" id="UP000026960">
    <property type="component" value="Chromosome 1"/>
</dbReference>
<protein>
    <submittedName>
        <fullName evidence="1">Uncharacterized protein</fullName>
    </submittedName>
</protein>
<keyword evidence="2" id="KW-1185">Reference proteome</keyword>
<dbReference type="PaxDb" id="65489-OBART01G04000.1"/>
<dbReference type="AlphaFoldDB" id="A0A0D3EJW2"/>
<proteinExistence type="predicted"/>
<evidence type="ECO:0000313" key="1">
    <source>
        <dbReference type="EnsemblPlants" id="OBART01G04000.1"/>
    </source>
</evidence>
<dbReference type="HOGENOM" id="CLU_2743974_0_0_1"/>
<evidence type="ECO:0000313" key="2">
    <source>
        <dbReference type="Proteomes" id="UP000026960"/>
    </source>
</evidence>
<reference evidence="1" key="1">
    <citation type="journal article" date="2009" name="Rice">
        <title>De Novo Next Generation Sequencing of Plant Genomes.</title>
        <authorList>
            <person name="Rounsley S."/>
            <person name="Marri P.R."/>
            <person name="Yu Y."/>
            <person name="He R."/>
            <person name="Sisneros N."/>
            <person name="Goicoechea J.L."/>
            <person name="Lee S.J."/>
            <person name="Angelova A."/>
            <person name="Kudrna D."/>
            <person name="Luo M."/>
            <person name="Affourtit J."/>
            <person name="Desany B."/>
            <person name="Knight J."/>
            <person name="Niazi F."/>
            <person name="Egholm M."/>
            <person name="Wing R.A."/>
        </authorList>
    </citation>
    <scope>NUCLEOTIDE SEQUENCE [LARGE SCALE GENOMIC DNA]</scope>
    <source>
        <strain evidence="1">cv. IRGC 105608</strain>
    </source>
</reference>
<dbReference type="EnsemblPlants" id="OBART01G04000.1">
    <property type="protein sequence ID" value="OBART01G04000.1"/>
    <property type="gene ID" value="OBART01G04000"/>
</dbReference>
<dbReference type="Gramene" id="OBART01G04000.1">
    <property type="protein sequence ID" value="OBART01G04000.1"/>
    <property type="gene ID" value="OBART01G04000"/>
</dbReference>
<accession>A0A0D3EJW2</accession>
<organism evidence="1">
    <name type="scientific">Oryza barthii</name>
    <dbReference type="NCBI Taxonomy" id="65489"/>
    <lineage>
        <taxon>Eukaryota</taxon>
        <taxon>Viridiplantae</taxon>
        <taxon>Streptophyta</taxon>
        <taxon>Embryophyta</taxon>
        <taxon>Tracheophyta</taxon>
        <taxon>Spermatophyta</taxon>
        <taxon>Magnoliopsida</taxon>
        <taxon>Liliopsida</taxon>
        <taxon>Poales</taxon>
        <taxon>Poaceae</taxon>
        <taxon>BOP clade</taxon>
        <taxon>Oryzoideae</taxon>
        <taxon>Oryzeae</taxon>
        <taxon>Oryzinae</taxon>
        <taxon>Oryza</taxon>
    </lineage>
</organism>